<dbReference type="Pfam" id="PF00662">
    <property type="entry name" value="Proton_antipo_N"/>
    <property type="match status" value="1"/>
</dbReference>
<feature type="transmembrane region" description="Helical" evidence="5">
    <location>
        <begin position="456"/>
        <end position="480"/>
    </location>
</feature>
<feature type="transmembrane region" description="Helical" evidence="5">
    <location>
        <begin position="246"/>
        <end position="268"/>
    </location>
</feature>
<keyword evidence="4 5" id="KW-0472">Membrane</keyword>
<protein>
    <submittedName>
        <fullName evidence="8">NADH/Ubiquinone/plastoquinone (Complex I)</fullName>
    </submittedName>
</protein>
<dbReference type="Gene3D" id="1.20.5.2700">
    <property type="match status" value="1"/>
</dbReference>
<dbReference type="GO" id="GO:0008137">
    <property type="term" value="F:NADH dehydrogenase (ubiquinone) activity"/>
    <property type="evidence" value="ECO:0007669"/>
    <property type="project" value="InterPro"/>
</dbReference>
<sequence length="692" mass="73810">MAGAEATVMATHVALEISEGGAAVYASMAWIGTYIAAGLVLLAAALGGGRRIAAAISIAGLAWALVAALHALLGYMESGAAKHVLGAIPGLMVVGSFVDGLSAWIGFVVALLSLLIGIYSYEYMGVDGTPRYWFFFTFFVASMLLLVYATDVLLMFIGWEGTGLASYALIGYYFDDREEAWVGDPGRRRLGVPMWFTPTHSAVRAFVFTGLGDSAFLVALALIHNAVGTLDITTWMLHPELLHDALVAKIGASLVPFTILLFFMAALAKSAQFPFHEWLVTAMTGPTSVSALIHAATMVKAGVYAAARFAPIFYEAFGEMITPLYTNLAWLALLTAFSTATMALVARELKLVLAYSTASQLGYMMAAAFAGAAALGSLAATAHLISHAVFKAALFLIAGALIHAAHTRYVTEMRFDPRTMPVTAAAMVLAGASLAGVPMFAGFWSKDLVVSVLGPAMRTVALLTAFLTAVYTARMIIYAFNLGGHRHGHEPGLLMLVPYTLLAGLSLGLGVVWASLEHMLAEALHAHPEFHPEIALTGASLALTGVGLTAVLYDIVWRGTPPRVSGALKTLYDFLYDRWLINPIIYRTIVYPGASLSKLLASVVEKGVLDRLYHRVVPSVFQTLVEASHRGLEAGIDGLYHIFIPGFVRASAARLRSVHTGDISRYLSVFIVGVVVVALLAAWYILGKVGGW</sequence>
<keyword evidence="2 5" id="KW-0812">Transmembrane</keyword>
<feature type="transmembrane region" description="Helical" evidence="5">
    <location>
        <begin position="101"/>
        <end position="120"/>
    </location>
</feature>
<dbReference type="AlphaFoldDB" id="G0ED50"/>
<dbReference type="eggNOG" id="arCOG01539">
    <property type="taxonomic scope" value="Archaea"/>
</dbReference>
<feature type="domain" description="NADH-Ubiquinone oxidoreductase (complex I) chain 5 N-terminal" evidence="7">
    <location>
        <begin position="95"/>
        <end position="132"/>
    </location>
</feature>
<evidence type="ECO:0000313" key="8">
    <source>
        <dbReference type="EMBL" id="AEM39728.1"/>
    </source>
</evidence>
<proteinExistence type="predicted"/>
<comment type="subcellular location">
    <subcellularLocation>
        <location evidence="1">Membrane</location>
        <topology evidence="1">Multi-pass membrane protein</topology>
    </subcellularLocation>
</comment>
<evidence type="ECO:0000256" key="5">
    <source>
        <dbReference type="SAM" id="Phobius"/>
    </source>
</evidence>
<feature type="transmembrane region" description="Helical" evidence="5">
    <location>
        <begin position="422"/>
        <end position="444"/>
    </location>
</feature>
<keyword evidence="8" id="KW-0830">Ubiquinone</keyword>
<dbReference type="STRING" id="694429.Pyrfu_1875"/>
<evidence type="ECO:0000256" key="1">
    <source>
        <dbReference type="ARBA" id="ARBA00004141"/>
    </source>
</evidence>
<feature type="transmembrane region" description="Helical" evidence="5">
    <location>
        <begin position="388"/>
        <end position="410"/>
    </location>
</feature>
<feature type="transmembrane region" description="Helical" evidence="5">
    <location>
        <begin position="534"/>
        <end position="553"/>
    </location>
</feature>
<name>G0ED50_PYRF1</name>
<feature type="transmembrane region" description="Helical" evidence="5">
    <location>
        <begin position="52"/>
        <end position="73"/>
    </location>
</feature>
<accession>G0ED50</accession>
<feature type="transmembrane region" description="Helical" evidence="5">
    <location>
        <begin position="492"/>
        <end position="514"/>
    </location>
</feature>
<feature type="transmembrane region" description="Helical" evidence="5">
    <location>
        <begin position="666"/>
        <end position="686"/>
    </location>
</feature>
<dbReference type="GeneID" id="11138211"/>
<keyword evidence="3 5" id="KW-1133">Transmembrane helix</keyword>
<feature type="transmembrane region" description="Helical" evidence="5">
    <location>
        <begin position="205"/>
        <end position="226"/>
    </location>
</feature>
<dbReference type="PRINTS" id="PR01434">
    <property type="entry name" value="NADHDHGNASE5"/>
</dbReference>
<evidence type="ECO:0000259" key="6">
    <source>
        <dbReference type="Pfam" id="PF00361"/>
    </source>
</evidence>
<feature type="transmembrane region" description="Helical" evidence="5">
    <location>
        <begin position="22"/>
        <end position="45"/>
    </location>
</feature>
<feature type="transmembrane region" description="Helical" evidence="5">
    <location>
        <begin position="132"/>
        <end position="150"/>
    </location>
</feature>
<dbReference type="Pfam" id="PF00361">
    <property type="entry name" value="Proton_antipo_M"/>
    <property type="match status" value="1"/>
</dbReference>
<dbReference type="PANTHER" id="PTHR42829:SF2">
    <property type="entry name" value="NADH-UBIQUINONE OXIDOREDUCTASE CHAIN 5"/>
    <property type="match status" value="1"/>
</dbReference>
<evidence type="ECO:0000256" key="3">
    <source>
        <dbReference type="ARBA" id="ARBA00022989"/>
    </source>
</evidence>
<dbReference type="InterPro" id="IPR003945">
    <property type="entry name" value="NU5C-like"/>
</dbReference>
<dbReference type="InterPro" id="IPR001516">
    <property type="entry name" value="Proton_antipo_N"/>
</dbReference>
<dbReference type="InterPro" id="IPR001750">
    <property type="entry name" value="ND/Mrp_TM"/>
</dbReference>
<dbReference type="GO" id="GO:0016020">
    <property type="term" value="C:membrane"/>
    <property type="evidence" value="ECO:0007669"/>
    <property type="project" value="UniProtKB-SubCell"/>
</dbReference>
<feature type="transmembrane region" description="Helical" evidence="5">
    <location>
        <begin position="361"/>
        <end position="382"/>
    </location>
</feature>
<keyword evidence="9" id="KW-1185">Reference proteome</keyword>
<dbReference type="GO" id="GO:0003954">
    <property type="term" value="F:NADH dehydrogenase activity"/>
    <property type="evidence" value="ECO:0007669"/>
    <property type="project" value="TreeGrafter"/>
</dbReference>
<dbReference type="EMBL" id="CP002838">
    <property type="protein sequence ID" value="AEM39728.1"/>
    <property type="molecule type" value="Genomic_DNA"/>
</dbReference>
<feature type="transmembrane region" description="Helical" evidence="5">
    <location>
        <begin position="327"/>
        <end position="349"/>
    </location>
</feature>
<dbReference type="RefSeq" id="WP_014027405.1">
    <property type="nucleotide sequence ID" value="NC_015931.1"/>
</dbReference>
<dbReference type="HOGENOM" id="CLU_007100_6_2_2"/>
<evidence type="ECO:0000256" key="4">
    <source>
        <dbReference type="ARBA" id="ARBA00023136"/>
    </source>
</evidence>
<dbReference type="InParanoid" id="G0ED50"/>
<dbReference type="GO" id="GO:0042773">
    <property type="term" value="P:ATP synthesis coupled electron transport"/>
    <property type="evidence" value="ECO:0007669"/>
    <property type="project" value="InterPro"/>
</dbReference>
<dbReference type="KEGG" id="pfm:Pyrfu_1875"/>
<feature type="domain" description="NADH:quinone oxidoreductase/Mrp antiporter transmembrane" evidence="6">
    <location>
        <begin position="200"/>
        <end position="469"/>
    </location>
</feature>
<evidence type="ECO:0000313" key="9">
    <source>
        <dbReference type="Proteomes" id="UP000001037"/>
    </source>
</evidence>
<dbReference type="Proteomes" id="UP000001037">
    <property type="component" value="Chromosome"/>
</dbReference>
<dbReference type="PANTHER" id="PTHR42829">
    <property type="entry name" value="NADH-UBIQUINONE OXIDOREDUCTASE CHAIN 5"/>
    <property type="match status" value="1"/>
</dbReference>
<reference evidence="8 9" key="1">
    <citation type="journal article" date="2011" name="Stand. Genomic Sci.">
        <title>Complete genome sequence of the hyperthermophilic chemolithoautotroph Pyrolobus fumarii type strain (1A).</title>
        <authorList>
            <person name="Anderson I."/>
            <person name="Goker M."/>
            <person name="Nolan M."/>
            <person name="Lucas S."/>
            <person name="Hammon N."/>
            <person name="Deshpande S."/>
            <person name="Cheng J.F."/>
            <person name="Tapia R."/>
            <person name="Han C."/>
            <person name="Goodwin L."/>
            <person name="Pitluck S."/>
            <person name="Huntemann M."/>
            <person name="Liolios K."/>
            <person name="Ivanova N."/>
            <person name="Pagani I."/>
            <person name="Mavromatis K."/>
            <person name="Ovchinikova G."/>
            <person name="Pati A."/>
            <person name="Chen A."/>
            <person name="Palaniappan K."/>
            <person name="Land M."/>
            <person name="Hauser L."/>
            <person name="Brambilla E.M."/>
            <person name="Huber H."/>
            <person name="Yasawong M."/>
            <person name="Rohde M."/>
            <person name="Spring S."/>
            <person name="Abt B."/>
            <person name="Sikorski J."/>
            <person name="Wirth R."/>
            <person name="Detter J.C."/>
            <person name="Woyke T."/>
            <person name="Bristow J."/>
            <person name="Eisen J.A."/>
            <person name="Markowitz V."/>
            <person name="Hugenholtz P."/>
            <person name="Kyrpides N.C."/>
            <person name="Klenk H.P."/>
            <person name="Lapidus A."/>
        </authorList>
    </citation>
    <scope>NUCLEOTIDE SEQUENCE [LARGE SCALE GENOMIC DNA]</scope>
    <source>
        <strain evidence="9">DSM 11204 / 1A</strain>
    </source>
</reference>
<gene>
    <name evidence="8" type="ordered locus">Pyrfu_1875</name>
</gene>
<dbReference type="GO" id="GO:0015990">
    <property type="term" value="P:electron transport coupled proton transport"/>
    <property type="evidence" value="ECO:0007669"/>
    <property type="project" value="TreeGrafter"/>
</dbReference>
<evidence type="ECO:0000259" key="7">
    <source>
        <dbReference type="Pfam" id="PF00662"/>
    </source>
</evidence>
<dbReference type="OrthoDB" id="371891at2157"/>
<organism evidence="8 9">
    <name type="scientific">Pyrolobus fumarii (strain DSM 11204 / 1A)</name>
    <dbReference type="NCBI Taxonomy" id="694429"/>
    <lineage>
        <taxon>Archaea</taxon>
        <taxon>Thermoproteota</taxon>
        <taxon>Thermoprotei</taxon>
        <taxon>Desulfurococcales</taxon>
        <taxon>Pyrodictiaceae</taxon>
        <taxon>Pyrolobus</taxon>
    </lineage>
</organism>
<evidence type="ECO:0000256" key="2">
    <source>
        <dbReference type="ARBA" id="ARBA00022692"/>
    </source>
</evidence>